<dbReference type="Proteomes" id="UP001158067">
    <property type="component" value="Unassembled WGS sequence"/>
</dbReference>
<feature type="region of interest" description="Disordered" evidence="1">
    <location>
        <begin position="39"/>
        <end position="70"/>
    </location>
</feature>
<dbReference type="Pfam" id="PF14229">
    <property type="entry name" value="DUF4332"/>
    <property type="match status" value="1"/>
</dbReference>
<feature type="domain" description="DUF4332" evidence="2">
    <location>
        <begin position="108"/>
        <end position="226"/>
    </location>
</feature>
<reference evidence="3 4" key="1">
    <citation type="submission" date="2017-05" db="EMBL/GenBank/DDBJ databases">
        <authorList>
            <person name="Varghese N."/>
            <person name="Submissions S."/>
        </authorList>
    </citation>
    <scope>NUCLEOTIDE SEQUENCE [LARGE SCALE GENOMIC DNA]</scope>
    <source>
        <strain evidence="3 4">DSM 25457</strain>
    </source>
</reference>
<protein>
    <recommendedName>
        <fullName evidence="2">DUF4332 domain-containing protein</fullName>
    </recommendedName>
</protein>
<gene>
    <name evidence="3" type="ORF">SAMN06265222_1011103</name>
</gene>
<dbReference type="EMBL" id="FXUG01000001">
    <property type="protein sequence ID" value="SMP44260.1"/>
    <property type="molecule type" value="Genomic_DNA"/>
</dbReference>
<evidence type="ECO:0000259" key="2">
    <source>
        <dbReference type="Pfam" id="PF14229"/>
    </source>
</evidence>
<keyword evidence="4" id="KW-1185">Reference proteome</keyword>
<evidence type="ECO:0000313" key="3">
    <source>
        <dbReference type="EMBL" id="SMP44260.1"/>
    </source>
</evidence>
<feature type="compositionally biased region" description="Low complexity" evidence="1">
    <location>
        <begin position="56"/>
        <end position="69"/>
    </location>
</feature>
<feature type="compositionally biased region" description="Polar residues" evidence="1">
    <location>
        <begin position="44"/>
        <end position="55"/>
    </location>
</feature>
<evidence type="ECO:0000256" key="1">
    <source>
        <dbReference type="SAM" id="MobiDB-lite"/>
    </source>
</evidence>
<accession>A0ABY1PRW7</accession>
<comment type="caution">
    <text evidence="3">The sequence shown here is derived from an EMBL/GenBank/DDBJ whole genome shotgun (WGS) entry which is preliminary data.</text>
</comment>
<sequence length="241" mass="26577">MFEFLKKFAPAARKRQVDAQTDAQRDLVFWVDMPKIPKPVLRQKPTNQPAISRSLSQAASASNSPTTANLPTTAVAKAAETAMQRLGSHRERLLAMRLEHLKLCPPQRCQQLADVGVVTAGDLVFGDPKRIASAFQSQARAERAIRRYRAAIRLAASVDSMMPRDALLLVSVHRRSVASLSRESAAQLHRDLERFSLSTRGSKIIGRRGVPSLRRVKSWVATCRQLAESASTPKACQPAMS</sequence>
<evidence type="ECO:0000313" key="4">
    <source>
        <dbReference type="Proteomes" id="UP001158067"/>
    </source>
</evidence>
<name>A0ABY1PRW7_9BACT</name>
<proteinExistence type="predicted"/>
<organism evidence="3 4">
    <name type="scientific">Neorhodopirellula lusitana</name>
    <dbReference type="NCBI Taxonomy" id="445327"/>
    <lineage>
        <taxon>Bacteria</taxon>
        <taxon>Pseudomonadati</taxon>
        <taxon>Planctomycetota</taxon>
        <taxon>Planctomycetia</taxon>
        <taxon>Pirellulales</taxon>
        <taxon>Pirellulaceae</taxon>
        <taxon>Neorhodopirellula</taxon>
    </lineage>
</organism>
<dbReference type="InterPro" id="IPR025567">
    <property type="entry name" value="DUF4332"/>
</dbReference>